<evidence type="ECO:0000256" key="7">
    <source>
        <dbReference type="ARBA" id="ARBA00022840"/>
    </source>
</evidence>
<evidence type="ECO:0000256" key="2">
    <source>
        <dbReference type="ARBA" id="ARBA00012746"/>
    </source>
</evidence>
<dbReference type="Gene3D" id="3.30.300.10">
    <property type="match status" value="1"/>
</dbReference>
<dbReference type="GO" id="GO:0005524">
    <property type="term" value="F:ATP binding"/>
    <property type="evidence" value="ECO:0007669"/>
    <property type="project" value="UniProtKB-UniRule"/>
</dbReference>
<organism evidence="12 13">
    <name type="scientific">Babesia microti (strain RI)</name>
    <dbReference type="NCBI Taxonomy" id="1133968"/>
    <lineage>
        <taxon>Eukaryota</taxon>
        <taxon>Sar</taxon>
        <taxon>Alveolata</taxon>
        <taxon>Apicomplexa</taxon>
        <taxon>Aconoidasida</taxon>
        <taxon>Piroplasmida</taxon>
        <taxon>Babesiidae</taxon>
        <taxon>Babesia</taxon>
    </lineage>
</organism>
<dbReference type="InterPro" id="IPR004739">
    <property type="entry name" value="GMP_synth_GATase"/>
</dbReference>
<dbReference type="CDD" id="cd01997">
    <property type="entry name" value="GMP_synthase_C"/>
    <property type="match status" value="1"/>
</dbReference>
<dbReference type="EC" id="6.3.5.2" evidence="2"/>
<sequence length="540" mass="60019">MESSPALLTCGVSKMNYILIYDFGSQYTQVIAKTIRNSYVYSVVQPPTLPLESLQENPPRGVILSGGPHCIFDTGAPTLNRDVLSYIRSQKIPILGICYGMQLLMHLDGGVVEPHVSPQYGEITLEITASDDKLFKDIPYKSVVWMSHSDSITKLAPGYSITGKTNDCHITAANNIESLTWLLQFHPEVHTSQYGSHMIKNFLFEICKITPDWTSQNCKLEQIKYIRETVGKCKVLAGVSGGKDSTVAAALVHSAIGDQLIAVFIDNGLLRQNEAQDALERIRADIPGIKLDLYDASQMFLSRLKDAKTSSEIRHIIGKAYIDAFTLYAKENNLFSSESNEGDLYLMQGTIYSDRIESGKSSTNAATIQMHHNVGTLPRDLCFKLLEPLKYLFKDEVLILGEELGISNRSLKRHPFPGPSFAIRIVGPITQKNVQILREATQILEDELHSADLYDKVSQAFIVLLANVSSNSVKGDRPAAGNMTAVIRCVDTTDFMTCSWSRLPLEFLARVSTRITNEISDICRVTYDITNKPPATVEWL</sequence>
<dbReference type="EMBL" id="LN871598">
    <property type="protein sequence ID" value="CTQ41432.1"/>
    <property type="molecule type" value="Genomic_DNA"/>
</dbReference>
<dbReference type="OrthoDB" id="1724632at2759"/>
<keyword evidence="5 10" id="KW-0332">GMP biosynthesis</keyword>
<dbReference type="SUPFAM" id="SSF52317">
    <property type="entry name" value="Class I glutamine amidotransferase-like"/>
    <property type="match status" value="1"/>
</dbReference>
<dbReference type="Pfam" id="PF02540">
    <property type="entry name" value="NAD_synthase"/>
    <property type="match status" value="1"/>
</dbReference>
<dbReference type="InterPro" id="IPR022310">
    <property type="entry name" value="NAD/GMP_synthase"/>
</dbReference>
<reference evidence="12 13" key="3">
    <citation type="journal article" date="2016" name="Sci. Rep.">
        <title>Genome-wide diversity and gene expression profiling of Babesia microti isolates identify polymorphic genes that mediate host-pathogen interactions.</title>
        <authorList>
            <person name="Silva J.C."/>
            <person name="Cornillot E."/>
            <person name="McCracken C."/>
            <person name="Usmani-Brown S."/>
            <person name="Dwivedi A."/>
            <person name="Ifeonu O.O."/>
            <person name="Crabtree J."/>
            <person name="Gotia H.T."/>
            <person name="Virji A.Z."/>
            <person name="Reynes C."/>
            <person name="Colinge J."/>
            <person name="Kumar V."/>
            <person name="Lawres L."/>
            <person name="Pazzi J.E."/>
            <person name="Pablo J.V."/>
            <person name="Hung C."/>
            <person name="Brancato J."/>
            <person name="Kumari P."/>
            <person name="Orvis J."/>
            <person name="Tretina K."/>
            <person name="Chibucos M."/>
            <person name="Ott S."/>
            <person name="Sadzewicz L."/>
            <person name="Sengamalay N."/>
            <person name="Shetty A.C."/>
            <person name="Su Q."/>
            <person name="Tallon L."/>
            <person name="Fraser C.M."/>
            <person name="Frutos R."/>
            <person name="Molina D.M."/>
            <person name="Krause P.J."/>
            <person name="Ben Mamoun C."/>
        </authorList>
    </citation>
    <scope>NUCLEOTIDE SEQUENCE [LARGE SCALE GENOMIC DNA]</scope>
    <source>
        <strain evidence="12 13">RI</strain>
    </source>
</reference>
<keyword evidence="8" id="KW-0315">Glutamine amidotransferase</keyword>
<evidence type="ECO:0000313" key="12">
    <source>
        <dbReference type="EMBL" id="CTQ41432.1"/>
    </source>
</evidence>
<dbReference type="SUPFAM" id="SSF52402">
    <property type="entry name" value="Adenine nucleotide alpha hydrolases-like"/>
    <property type="match status" value="1"/>
</dbReference>
<feature type="binding site" evidence="10">
    <location>
        <begin position="240"/>
        <end position="246"/>
    </location>
    <ligand>
        <name>ATP</name>
        <dbReference type="ChEBI" id="CHEBI:30616"/>
    </ligand>
</feature>
<keyword evidence="7 10" id="KW-0067">ATP-binding</keyword>
<dbReference type="PRINTS" id="PR00096">
    <property type="entry name" value="GATASE"/>
</dbReference>
<evidence type="ECO:0000256" key="1">
    <source>
        <dbReference type="ARBA" id="ARBA00005153"/>
    </source>
</evidence>
<reference evidence="12 13" key="2">
    <citation type="journal article" date="2013" name="PLoS ONE">
        <title>Whole genome mapping and re-organization of the nuclear and mitochondrial genomes of Babesia microti isolates.</title>
        <authorList>
            <person name="Cornillot E."/>
            <person name="Dassouli A."/>
            <person name="Garg A."/>
            <person name="Pachikara N."/>
            <person name="Randazzo S."/>
            <person name="Depoix D."/>
            <person name="Carcy B."/>
            <person name="Delbecq S."/>
            <person name="Frutos R."/>
            <person name="Silva J.C."/>
            <person name="Sutton R."/>
            <person name="Krause P.J."/>
            <person name="Mamoun C.B."/>
        </authorList>
    </citation>
    <scope>NUCLEOTIDE SEQUENCE [LARGE SCALE GENOMIC DNA]</scope>
    <source>
        <strain evidence="12 13">RI</strain>
    </source>
</reference>
<dbReference type="GO" id="GO:0003921">
    <property type="term" value="F:GMP synthase activity"/>
    <property type="evidence" value="ECO:0007669"/>
    <property type="project" value="InterPro"/>
</dbReference>
<dbReference type="UniPathway" id="UPA00189">
    <property type="reaction ID" value="UER00296"/>
</dbReference>
<dbReference type="InterPro" id="IPR025777">
    <property type="entry name" value="GMPS_ATP_PPase_dom"/>
</dbReference>
<evidence type="ECO:0000256" key="10">
    <source>
        <dbReference type="PROSITE-ProRule" id="PRU00886"/>
    </source>
</evidence>
<evidence type="ECO:0000313" key="13">
    <source>
        <dbReference type="Proteomes" id="UP000002899"/>
    </source>
</evidence>
<dbReference type="InterPro" id="IPR029062">
    <property type="entry name" value="Class_I_gatase-like"/>
</dbReference>
<comment type="pathway">
    <text evidence="1">Purine metabolism; GMP biosynthesis; GMP from XMP (L-Gln route): step 1/1.</text>
</comment>
<dbReference type="Proteomes" id="UP000002899">
    <property type="component" value="Chromosome III"/>
</dbReference>
<dbReference type="NCBIfam" id="NF000848">
    <property type="entry name" value="PRK00074.1"/>
    <property type="match status" value="1"/>
</dbReference>
<proteinExistence type="predicted"/>
<evidence type="ECO:0000256" key="8">
    <source>
        <dbReference type="ARBA" id="ARBA00022962"/>
    </source>
</evidence>
<evidence type="ECO:0000256" key="9">
    <source>
        <dbReference type="ARBA" id="ARBA00031356"/>
    </source>
</evidence>
<dbReference type="Pfam" id="PF00958">
    <property type="entry name" value="GMP_synt_C"/>
    <property type="match status" value="1"/>
</dbReference>
<dbReference type="KEGG" id="bmic:BMR1_03g04160"/>
<dbReference type="GeneID" id="24425479"/>
<protein>
    <recommendedName>
        <fullName evidence="2">GMP synthase (glutamine-hydrolyzing)</fullName>
        <ecNumber evidence="2">6.3.5.2</ecNumber>
    </recommendedName>
    <alternativeName>
        <fullName evidence="9">Glutamine amidotransferase</fullName>
    </alternativeName>
</protein>
<dbReference type="NCBIfam" id="TIGR00888">
    <property type="entry name" value="guaA_Nterm"/>
    <property type="match status" value="1"/>
</dbReference>
<dbReference type="PANTHER" id="PTHR11922">
    <property type="entry name" value="GMP SYNTHASE-RELATED"/>
    <property type="match status" value="1"/>
</dbReference>
<evidence type="ECO:0000256" key="3">
    <source>
        <dbReference type="ARBA" id="ARBA00022598"/>
    </source>
</evidence>
<dbReference type="InterPro" id="IPR017926">
    <property type="entry name" value="GATASE"/>
</dbReference>
<dbReference type="GO" id="GO:0005829">
    <property type="term" value="C:cytosol"/>
    <property type="evidence" value="ECO:0007669"/>
    <property type="project" value="TreeGrafter"/>
</dbReference>
<keyword evidence="4 10" id="KW-0547">Nucleotide-binding</keyword>
<feature type="domain" description="GMPS ATP-PPase" evidence="11">
    <location>
        <begin position="213"/>
        <end position="413"/>
    </location>
</feature>
<keyword evidence="3 12" id="KW-0436">Ligase</keyword>
<dbReference type="VEuPathDB" id="PiroplasmaDB:BMR1_03g04160"/>
<dbReference type="OMA" id="VVMSHFD"/>
<evidence type="ECO:0000256" key="6">
    <source>
        <dbReference type="ARBA" id="ARBA00022755"/>
    </source>
</evidence>
<evidence type="ECO:0000259" key="11">
    <source>
        <dbReference type="PROSITE" id="PS51553"/>
    </source>
</evidence>
<dbReference type="NCBIfam" id="TIGR00884">
    <property type="entry name" value="guaA_Cterm"/>
    <property type="match status" value="1"/>
</dbReference>
<dbReference type="PROSITE" id="PS51553">
    <property type="entry name" value="GMPS_ATP_PPASE"/>
    <property type="match status" value="1"/>
</dbReference>
<dbReference type="PROSITE" id="PS51273">
    <property type="entry name" value="GATASE_TYPE_1"/>
    <property type="match status" value="1"/>
</dbReference>
<name>A0A0K3APN7_BABMR</name>
<dbReference type="CDD" id="cd01742">
    <property type="entry name" value="GATase1_GMP_Synthase"/>
    <property type="match status" value="1"/>
</dbReference>
<dbReference type="RefSeq" id="XP_012649443.1">
    <property type="nucleotide sequence ID" value="XM_012793989.1"/>
</dbReference>
<dbReference type="PANTHER" id="PTHR11922:SF2">
    <property type="entry name" value="GMP SYNTHASE [GLUTAMINE-HYDROLYZING]"/>
    <property type="match status" value="1"/>
</dbReference>
<dbReference type="Pfam" id="PF00117">
    <property type="entry name" value="GATase"/>
    <property type="match status" value="1"/>
</dbReference>
<dbReference type="AlphaFoldDB" id="A0A0K3APN7"/>
<keyword evidence="6 10" id="KW-0658">Purine biosynthesis</keyword>
<dbReference type="Gene3D" id="3.40.50.880">
    <property type="match status" value="1"/>
</dbReference>
<evidence type="ECO:0000256" key="4">
    <source>
        <dbReference type="ARBA" id="ARBA00022741"/>
    </source>
</evidence>
<dbReference type="InterPro" id="IPR001674">
    <property type="entry name" value="GMP_synth_C"/>
</dbReference>
<dbReference type="SUPFAM" id="SSF54810">
    <property type="entry name" value="GMP synthetase C-terminal dimerisation domain"/>
    <property type="match status" value="1"/>
</dbReference>
<reference evidence="12 13" key="1">
    <citation type="journal article" date="2012" name="Nucleic Acids Res.">
        <title>Sequencing of the smallest Apicomplexan genome from the human pathogen Babesia microti.</title>
        <authorList>
            <person name="Cornillot E."/>
            <person name="Hadj-Kaddour K."/>
            <person name="Dassouli A."/>
            <person name="Noel B."/>
            <person name="Ranwez V."/>
            <person name="Vacherie B."/>
            <person name="Augagneur Y."/>
            <person name="Bres V."/>
            <person name="Duclos A."/>
            <person name="Randazzo S."/>
            <person name="Carcy B."/>
            <person name="Debierre-Grockiego F."/>
            <person name="Delbecq S."/>
            <person name="Moubri-Menage K."/>
            <person name="Shams-Eldin H."/>
            <person name="Usmani-Brown S."/>
            <person name="Bringaud F."/>
            <person name="Wincker P."/>
            <person name="Vivares C.P."/>
            <person name="Schwarz R.T."/>
            <person name="Schetters T.P."/>
            <person name="Krause P.J."/>
            <person name="Gorenflot A."/>
            <person name="Berry V."/>
            <person name="Barbe V."/>
            <person name="Ben Mamoun C."/>
        </authorList>
    </citation>
    <scope>NUCLEOTIDE SEQUENCE [LARGE SCALE GENOMIC DNA]</scope>
    <source>
        <strain evidence="12 13">RI</strain>
    </source>
</reference>
<evidence type="ECO:0000256" key="5">
    <source>
        <dbReference type="ARBA" id="ARBA00022749"/>
    </source>
</evidence>
<accession>A0A0K3APN7</accession>
<keyword evidence="13" id="KW-1185">Reference proteome</keyword>
<gene>
    <name evidence="12" type="ORF">BMR1_03g04160</name>
</gene>
<dbReference type="InterPro" id="IPR014729">
    <property type="entry name" value="Rossmann-like_a/b/a_fold"/>
</dbReference>
<dbReference type="Gene3D" id="3.40.50.620">
    <property type="entry name" value="HUPs"/>
    <property type="match status" value="1"/>
</dbReference>